<keyword evidence="4" id="KW-1185">Reference proteome</keyword>
<evidence type="ECO:0000256" key="1">
    <source>
        <dbReference type="SAM" id="Phobius"/>
    </source>
</evidence>
<feature type="transmembrane region" description="Helical" evidence="1">
    <location>
        <begin position="20"/>
        <end position="40"/>
    </location>
</feature>
<dbReference type="AlphaFoldDB" id="A0A8T9T022"/>
<evidence type="ECO:0000259" key="2">
    <source>
        <dbReference type="Pfam" id="PF13239"/>
    </source>
</evidence>
<gene>
    <name evidence="3" type="ORF">MUN82_04310</name>
</gene>
<keyword evidence="1" id="KW-0472">Membrane</keyword>
<feature type="domain" description="2TM" evidence="2">
    <location>
        <begin position="13"/>
        <end position="76"/>
    </location>
</feature>
<keyword evidence="1" id="KW-1133">Transmembrane helix</keyword>
<evidence type="ECO:0000313" key="3">
    <source>
        <dbReference type="EMBL" id="UOR06323.1"/>
    </source>
</evidence>
<keyword evidence="1" id="KW-0812">Transmembrane</keyword>
<organism evidence="3 4">
    <name type="scientific">Hymenobacter aerilatus</name>
    <dbReference type="NCBI Taxonomy" id="2932251"/>
    <lineage>
        <taxon>Bacteria</taxon>
        <taxon>Pseudomonadati</taxon>
        <taxon>Bacteroidota</taxon>
        <taxon>Cytophagia</taxon>
        <taxon>Cytophagales</taxon>
        <taxon>Hymenobacteraceae</taxon>
        <taxon>Hymenobacter</taxon>
    </lineage>
</organism>
<evidence type="ECO:0000313" key="4">
    <source>
        <dbReference type="Proteomes" id="UP000829925"/>
    </source>
</evidence>
<dbReference type="InterPro" id="IPR025698">
    <property type="entry name" value="2TM_dom"/>
</dbReference>
<protein>
    <submittedName>
        <fullName evidence="3">2TM domain-containing protein</fullName>
    </submittedName>
</protein>
<dbReference type="KEGG" id="haei:MUN82_04310"/>
<feature type="transmembrane region" description="Helical" evidence="1">
    <location>
        <begin position="52"/>
        <end position="73"/>
    </location>
</feature>
<name>A0A8T9T022_9BACT</name>
<sequence length="92" mass="10960">MEPLNRDPQLWRQAKARARFKASVLTYLWVNALLWTIWAFTGRGSYPVPWPLWATFFWGIALLANGASVYGWWGQSQQAEREYERLLRKREE</sequence>
<dbReference type="EMBL" id="CP095053">
    <property type="protein sequence ID" value="UOR06323.1"/>
    <property type="molecule type" value="Genomic_DNA"/>
</dbReference>
<dbReference type="Proteomes" id="UP000829925">
    <property type="component" value="Chromosome"/>
</dbReference>
<accession>A0A8T9T022</accession>
<reference evidence="3 4" key="1">
    <citation type="submission" date="2022-04" db="EMBL/GenBank/DDBJ databases">
        <title>Hymenobacter sp. isolated from the air.</title>
        <authorList>
            <person name="Won M."/>
            <person name="Lee C.-M."/>
            <person name="Woen H.-Y."/>
            <person name="Kwon S.-W."/>
        </authorList>
    </citation>
    <scope>NUCLEOTIDE SEQUENCE [LARGE SCALE GENOMIC DNA]</scope>
    <source>
        <strain evidence="4">5413 J-13</strain>
    </source>
</reference>
<dbReference type="Pfam" id="PF13239">
    <property type="entry name" value="2TM"/>
    <property type="match status" value="1"/>
</dbReference>
<dbReference type="RefSeq" id="WP_245095271.1">
    <property type="nucleotide sequence ID" value="NZ_CP095053.1"/>
</dbReference>
<proteinExistence type="predicted"/>